<dbReference type="InterPro" id="IPR036388">
    <property type="entry name" value="WH-like_DNA-bd_sf"/>
</dbReference>
<keyword evidence="3" id="KW-0804">Transcription</keyword>
<dbReference type="PROSITE" id="PS51077">
    <property type="entry name" value="HTH_ICLR"/>
    <property type="match status" value="1"/>
</dbReference>
<gene>
    <name evidence="6" type="ORF">SAMN05444682_103127</name>
</gene>
<dbReference type="SUPFAM" id="SSF55781">
    <property type="entry name" value="GAF domain-like"/>
    <property type="match status" value="1"/>
</dbReference>
<dbReference type="Gene3D" id="3.30.450.40">
    <property type="match status" value="1"/>
</dbReference>
<sequence length="244" mass="27381">MIQVLHRAFDILELIARDNTRALSLGEIASALQLNHATCANIIKTMVTRNYLEQLGPKKGYKLGYMAYQVVGNSSFEDRLKRSASELMEGLTAQINETNLLAILRRQLRVIVHQVHAERDLMVRSSTEKEAYNSASGRLLVAMLSDGERAAFIEKFGLPTRDVWPEATTESELRQELDVIRELGYARQVTASHIFGLACAIREKEQVVASLSVYLPVSRLVGKKEVQVLEALQETAQRISEKLV</sequence>
<evidence type="ECO:0000259" key="4">
    <source>
        <dbReference type="PROSITE" id="PS51077"/>
    </source>
</evidence>
<dbReference type="PROSITE" id="PS51078">
    <property type="entry name" value="ICLR_ED"/>
    <property type="match status" value="1"/>
</dbReference>
<evidence type="ECO:0000313" key="6">
    <source>
        <dbReference type="EMBL" id="SFI27603.1"/>
    </source>
</evidence>
<dbReference type="RefSeq" id="WP_090625931.1">
    <property type="nucleotide sequence ID" value="NZ_FOQO01000003.1"/>
</dbReference>
<evidence type="ECO:0000256" key="3">
    <source>
        <dbReference type="ARBA" id="ARBA00023163"/>
    </source>
</evidence>
<feature type="domain" description="IclR-ED" evidence="5">
    <location>
        <begin position="59"/>
        <end position="244"/>
    </location>
</feature>
<dbReference type="PANTHER" id="PTHR30136">
    <property type="entry name" value="HELIX-TURN-HELIX TRANSCRIPTIONAL REGULATOR, ICLR FAMILY"/>
    <property type="match status" value="1"/>
</dbReference>
<proteinExistence type="predicted"/>
<keyword evidence="2" id="KW-0238">DNA-binding</keyword>
<feature type="domain" description="HTH iclR-type" evidence="4">
    <location>
        <begin position="2"/>
        <end position="65"/>
    </location>
</feature>
<dbReference type="InterPro" id="IPR014757">
    <property type="entry name" value="Tscrpt_reg_IclR_C"/>
</dbReference>
<dbReference type="GO" id="GO:0003700">
    <property type="term" value="F:DNA-binding transcription factor activity"/>
    <property type="evidence" value="ECO:0007669"/>
    <property type="project" value="TreeGrafter"/>
</dbReference>
<dbReference type="AlphaFoldDB" id="A0A1I3GW25"/>
<dbReference type="InterPro" id="IPR029016">
    <property type="entry name" value="GAF-like_dom_sf"/>
</dbReference>
<protein>
    <submittedName>
        <fullName evidence="6">Transcriptional regulator, IclR family</fullName>
    </submittedName>
</protein>
<dbReference type="Pfam" id="PF01614">
    <property type="entry name" value="IclR_C"/>
    <property type="match status" value="1"/>
</dbReference>
<dbReference type="STRING" id="1477437.SAMN05444682_103127"/>
<dbReference type="EMBL" id="FOQO01000003">
    <property type="protein sequence ID" value="SFI27603.1"/>
    <property type="molecule type" value="Genomic_DNA"/>
</dbReference>
<accession>A0A1I3GW25</accession>
<dbReference type="Pfam" id="PF09339">
    <property type="entry name" value="HTH_IclR"/>
    <property type="match status" value="1"/>
</dbReference>
<organism evidence="6 7">
    <name type="scientific">Parapedobacter indicus</name>
    <dbReference type="NCBI Taxonomy" id="1477437"/>
    <lineage>
        <taxon>Bacteria</taxon>
        <taxon>Pseudomonadati</taxon>
        <taxon>Bacteroidota</taxon>
        <taxon>Sphingobacteriia</taxon>
        <taxon>Sphingobacteriales</taxon>
        <taxon>Sphingobacteriaceae</taxon>
        <taxon>Parapedobacter</taxon>
    </lineage>
</organism>
<dbReference type="PANTHER" id="PTHR30136:SF24">
    <property type="entry name" value="HTH-TYPE TRANSCRIPTIONAL REPRESSOR ALLR"/>
    <property type="match status" value="1"/>
</dbReference>
<dbReference type="OrthoDB" id="940174at2"/>
<evidence type="ECO:0000313" key="7">
    <source>
        <dbReference type="Proteomes" id="UP000198670"/>
    </source>
</evidence>
<dbReference type="InterPro" id="IPR050707">
    <property type="entry name" value="HTH_MetabolicPath_Reg"/>
</dbReference>
<dbReference type="Gene3D" id="1.10.10.10">
    <property type="entry name" value="Winged helix-like DNA-binding domain superfamily/Winged helix DNA-binding domain"/>
    <property type="match status" value="1"/>
</dbReference>
<dbReference type="SUPFAM" id="SSF46785">
    <property type="entry name" value="Winged helix' DNA-binding domain"/>
    <property type="match status" value="1"/>
</dbReference>
<evidence type="ECO:0000256" key="1">
    <source>
        <dbReference type="ARBA" id="ARBA00023015"/>
    </source>
</evidence>
<keyword evidence="1" id="KW-0805">Transcription regulation</keyword>
<evidence type="ECO:0000259" key="5">
    <source>
        <dbReference type="PROSITE" id="PS51078"/>
    </source>
</evidence>
<dbReference type="SMART" id="SM00346">
    <property type="entry name" value="HTH_ICLR"/>
    <property type="match status" value="1"/>
</dbReference>
<reference evidence="6 7" key="1">
    <citation type="submission" date="2016-10" db="EMBL/GenBank/DDBJ databases">
        <authorList>
            <person name="de Groot N.N."/>
        </authorList>
    </citation>
    <scope>NUCLEOTIDE SEQUENCE [LARGE SCALE GENOMIC DNA]</scope>
    <source>
        <strain evidence="6 7">RK1</strain>
    </source>
</reference>
<dbReference type="GO" id="GO:0003677">
    <property type="term" value="F:DNA binding"/>
    <property type="evidence" value="ECO:0007669"/>
    <property type="project" value="UniProtKB-KW"/>
</dbReference>
<dbReference type="InterPro" id="IPR005471">
    <property type="entry name" value="Tscrpt_reg_IclR_N"/>
</dbReference>
<dbReference type="InterPro" id="IPR036390">
    <property type="entry name" value="WH_DNA-bd_sf"/>
</dbReference>
<dbReference type="GO" id="GO:0045892">
    <property type="term" value="P:negative regulation of DNA-templated transcription"/>
    <property type="evidence" value="ECO:0007669"/>
    <property type="project" value="TreeGrafter"/>
</dbReference>
<keyword evidence="7" id="KW-1185">Reference proteome</keyword>
<dbReference type="Proteomes" id="UP000198670">
    <property type="component" value="Unassembled WGS sequence"/>
</dbReference>
<evidence type="ECO:0000256" key="2">
    <source>
        <dbReference type="ARBA" id="ARBA00023125"/>
    </source>
</evidence>
<name>A0A1I3GW25_9SPHI</name>